<accession>A0ABU1JMN0</accession>
<sequence>MTIAFRSPASLAMRGVAGPGLKPVDPQPAAEPARPATYLIRLRNFTVPMSIGVYAEEEERRQRVRISVEMEVEQPQGGIGDDIGRVPSYEGLVQGLHAMAEGDHVRLIETVAEHVLDLAMAHPMVLRAVAEVEKLDIFPEAESIGVRFERRRQG</sequence>
<comment type="caution">
    <text evidence="2">The sequence shown here is derived from an EMBL/GenBank/DDBJ whole genome shotgun (WGS) entry which is preliminary data.</text>
</comment>
<dbReference type="InterPro" id="IPR043133">
    <property type="entry name" value="GTP-CH-I_C/QueF"/>
</dbReference>
<keyword evidence="2" id="KW-0456">Lyase</keyword>
<dbReference type="InterPro" id="IPR006157">
    <property type="entry name" value="FolB_dom"/>
</dbReference>
<keyword evidence="3" id="KW-1185">Reference proteome</keyword>
<evidence type="ECO:0000313" key="3">
    <source>
        <dbReference type="Proteomes" id="UP001262410"/>
    </source>
</evidence>
<dbReference type="Proteomes" id="UP001262410">
    <property type="component" value="Unassembled WGS sequence"/>
</dbReference>
<dbReference type="EMBL" id="JAVDPW010000004">
    <property type="protein sequence ID" value="MDR6289869.1"/>
    <property type="molecule type" value="Genomic_DNA"/>
</dbReference>
<name>A0ABU1JMN0_9PROT</name>
<dbReference type="NCBIfam" id="TIGR00526">
    <property type="entry name" value="folB_dom"/>
    <property type="match status" value="1"/>
</dbReference>
<evidence type="ECO:0000313" key="2">
    <source>
        <dbReference type="EMBL" id="MDR6289869.1"/>
    </source>
</evidence>
<dbReference type="Gene3D" id="3.30.1130.10">
    <property type="match status" value="1"/>
</dbReference>
<dbReference type="RefSeq" id="WP_309794213.1">
    <property type="nucleotide sequence ID" value="NZ_JAVDPW010000004.1"/>
</dbReference>
<reference evidence="2 3" key="1">
    <citation type="submission" date="2023-07" db="EMBL/GenBank/DDBJ databases">
        <title>Sorghum-associated microbial communities from plants grown in Nebraska, USA.</title>
        <authorList>
            <person name="Schachtman D."/>
        </authorList>
    </citation>
    <scope>NUCLEOTIDE SEQUENCE [LARGE SCALE GENOMIC DNA]</scope>
    <source>
        <strain evidence="2 3">584</strain>
    </source>
</reference>
<dbReference type="GO" id="GO:0004150">
    <property type="term" value="F:dihydroneopterin aldolase activity"/>
    <property type="evidence" value="ECO:0007669"/>
    <property type="project" value="UniProtKB-EC"/>
</dbReference>
<proteinExistence type="predicted"/>
<dbReference type="Pfam" id="PF02152">
    <property type="entry name" value="FolB"/>
    <property type="match status" value="1"/>
</dbReference>
<dbReference type="SUPFAM" id="SSF55620">
    <property type="entry name" value="Tetrahydrobiopterin biosynthesis enzymes-like"/>
    <property type="match status" value="1"/>
</dbReference>
<protein>
    <submittedName>
        <fullName evidence="2">Dihydroneopterin aldolase</fullName>
        <ecNumber evidence="2">4.1.2.25</ecNumber>
    </submittedName>
</protein>
<evidence type="ECO:0000259" key="1">
    <source>
        <dbReference type="SMART" id="SM00905"/>
    </source>
</evidence>
<dbReference type="EC" id="4.1.2.25" evidence="2"/>
<dbReference type="SMART" id="SM00905">
    <property type="entry name" value="FolB"/>
    <property type="match status" value="1"/>
</dbReference>
<feature type="domain" description="Dihydroneopterin aldolase/epimerase" evidence="1">
    <location>
        <begin position="40"/>
        <end position="150"/>
    </location>
</feature>
<organism evidence="2 3">
    <name type="scientific">Inquilinus ginsengisoli</name>
    <dbReference type="NCBI Taxonomy" id="363840"/>
    <lineage>
        <taxon>Bacteria</taxon>
        <taxon>Pseudomonadati</taxon>
        <taxon>Pseudomonadota</taxon>
        <taxon>Alphaproteobacteria</taxon>
        <taxon>Rhodospirillales</taxon>
        <taxon>Rhodospirillaceae</taxon>
        <taxon>Inquilinus</taxon>
    </lineage>
</organism>
<gene>
    <name evidence="2" type="ORF">E9232_002390</name>
</gene>